<dbReference type="AlphaFoldDB" id="A0A2W5FPM2"/>
<dbReference type="SMART" id="SM00490">
    <property type="entry name" value="HELICc"/>
    <property type="match status" value="1"/>
</dbReference>
<dbReference type="InterPro" id="IPR055206">
    <property type="entry name" value="DEXQc_SUV3"/>
</dbReference>
<keyword evidence="2" id="KW-0378">Hydrolase</keyword>
<feature type="domain" description="Helicase C-terminal" evidence="6">
    <location>
        <begin position="165"/>
        <end position="318"/>
    </location>
</feature>
<evidence type="ECO:0000256" key="4">
    <source>
        <dbReference type="ARBA" id="ARBA00022840"/>
    </source>
</evidence>
<dbReference type="GO" id="GO:0004386">
    <property type="term" value="F:helicase activity"/>
    <property type="evidence" value="ECO:0007669"/>
    <property type="project" value="UniProtKB-KW"/>
</dbReference>
<dbReference type="PANTHER" id="PTHR12131">
    <property type="entry name" value="ATP-DEPENDENT RNA AND DNA HELICASE"/>
    <property type="match status" value="1"/>
</dbReference>
<dbReference type="InterPro" id="IPR050699">
    <property type="entry name" value="RNA-DNA_Helicase"/>
</dbReference>
<dbReference type="Pfam" id="PF22527">
    <property type="entry name" value="DEXQc_Suv3"/>
    <property type="match status" value="1"/>
</dbReference>
<evidence type="ECO:0000256" key="2">
    <source>
        <dbReference type="ARBA" id="ARBA00022801"/>
    </source>
</evidence>
<dbReference type="SUPFAM" id="SSF52540">
    <property type="entry name" value="P-loop containing nucleoside triphosphate hydrolases"/>
    <property type="match status" value="2"/>
</dbReference>
<evidence type="ECO:0000256" key="5">
    <source>
        <dbReference type="SAM" id="MobiDB-lite"/>
    </source>
</evidence>
<evidence type="ECO:0000313" key="8">
    <source>
        <dbReference type="Proteomes" id="UP000249739"/>
    </source>
</evidence>
<gene>
    <name evidence="7" type="ORF">DI586_02135</name>
</gene>
<evidence type="ECO:0000313" key="7">
    <source>
        <dbReference type="EMBL" id="PZP56903.1"/>
    </source>
</evidence>
<name>A0A2W5FPM2_9BACT</name>
<evidence type="ECO:0000259" key="6">
    <source>
        <dbReference type="PROSITE" id="PS51194"/>
    </source>
</evidence>
<dbReference type="Gene3D" id="3.40.50.300">
    <property type="entry name" value="P-loop containing nucleotide triphosphate hydrolases"/>
    <property type="match status" value="2"/>
</dbReference>
<dbReference type="InterPro" id="IPR027417">
    <property type="entry name" value="P-loop_NTPase"/>
</dbReference>
<reference evidence="7 8" key="1">
    <citation type="submission" date="2017-08" db="EMBL/GenBank/DDBJ databases">
        <title>Infants hospitalized years apart are colonized by the same room-sourced microbial strains.</title>
        <authorList>
            <person name="Brooks B."/>
            <person name="Olm M.R."/>
            <person name="Firek B.A."/>
            <person name="Baker R."/>
            <person name="Thomas B.C."/>
            <person name="Morowitz M.J."/>
            <person name="Banfield J.F."/>
        </authorList>
    </citation>
    <scope>NUCLEOTIDE SEQUENCE [LARGE SCALE GENOMIC DNA]</scope>
    <source>
        <strain evidence="7">S2_006_000_R2_64</strain>
    </source>
</reference>
<dbReference type="Proteomes" id="UP000249739">
    <property type="component" value="Unassembled WGS sequence"/>
</dbReference>
<accession>A0A2W5FPM2</accession>
<dbReference type="InterPro" id="IPR001650">
    <property type="entry name" value="Helicase_C-like"/>
</dbReference>
<dbReference type="GO" id="GO:0016787">
    <property type="term" value="F:hydrolase activity"/>
    <property type="evidence" value="ECO:0007669"/>
    <property type="project" value="UniProtKB-KW"/>
</dbReference>
<dbReference type="Pfam" id="PF00271">
    <property type="entry name" value="Helicase_C"/>
    <property type="match status" value="1"/>
</dbReference>
<protein>
    <submittedName>
        <fullName evidence="7">Helicase</fullName>
    </submittedName>
</protein>
<sequence length="953" mass="107023">MSPTNRAIAYDGLITAILGPTNTGKTYRAVEQMLSHHSGIIGFPLRLLARENYDKIVQIKGVGAVALVTGEEKIVPKHARYFICTTEAMPAMLHGNQDFDFVAVDEIQLASDPDRGHVFTDRLLRARGKLETMFMGSETIRPLLKELIPGIEIRSQERFSNLTYTGFKKMTRLPARSAIVAFTINDLYEVADLIRRQRGGTAIVLGALSPRTRNAQVEMYQSGEVDFLVATDAIGMGLNMDIQHVAFASTRKFDGQKMRKLSPAELAQIAGRAGRHKTDGTFGVTGHIPDFDPDDVERIENHRFENLQNLSWRNADLDFSSPKMLLRSLDVFSGHAALQKGWPGDDFTTLEKFTMRDDIMARATTPDTIRLLWDVCQIPDFRKTIHESHHELLGGVFNHLISGEGVLPDDWVMPQIARLDHMDGDVDTLMSRIAHIRTWTYISYRGGWFKDPENWQAKTRAIEDRLSDALHEGLLRRFVDRRSAVLLKGREEGSTLLAGVKSDGTVVVEGHPVGHLTGFRFIPDPGVTGPDKKVIMSVARSTLKSEIGRRLNMILTAIAKQFKLQDDGQIFFQQDASNPLPGQPIARVKKGASLLQPEIELLNSDLLETQDKNAVTEHLQTWVKAHIYTVLEPLFNLVGDETEENKMSGAARGIAFQLFEGTGIVPRTQVDPMIETLDADGRRELRGKKVKLGPLLVFLPELNKPAGVRLRALLWSLYNDQPLPAPTPRDGSMSVTVDPATINPDFYKAIGYPVYGPRAIRIDMLDRVINLIYDNADKGRFRADHKMAEWMGCGIADLYAILEAMGHKRIEALKVEEVAEVKAEEPVEETKTAEAVAPVEGEAAVAAEPPKPEPKAKPVLDEFILRKGKAHQEHAERKPREFTPRDKKPFPQERRENRPGEKPKFNNDKPKFDKKKFDKKKDFKDKKFDEPRTYSANAKVEDNPFAILQQLKK</sequence>
<feature type="compositionally biased region" description="Basic and acidic residues" evidence="5">
    <location>
        <begin position="850"/>
        <end position="932"/>
    </location>
</feature>
<dbReference type="PANTHER" id="PTHR12131:SF1">
    <property type="entry name" value="ATP-DEPENDENT RNA HELICASE SUPV3L1, MITOCHONDRIAL-RELATED"/>
    <property type="match status" value="1"/>
</dbReference>
<comment type="caution">
    <text evidence="7">The sequence shown here is derived from an EMBL/GenBank/DDBJ whole genome shotgun (WGS) entry which is preliminary data.</text>
</comment>
<keyword evidence="4" id="KW-0067">ATP-binding</keyword>
<keyword evidence="1" id="KW-0547">Nucleotide-binding</keyword>
<feature type="region of interest" description="Disordered" evidence="5">
    <location>
        <begin position="824"/>
        <end position="953"/>
    </location>
</feature>
<feature type="compositionally biased region" description="Low complexity" evidence="5">
    <location>
        <begin position="833"/>
        <end position="848"/>
    </location>
</feature>
<dbReference type="GO" id="GO:0005524">
    <property type="term" value="F:ATP binding"/>
    <property type="evidence" value="ECO:0007669"/>
    <property type="project" value="UniProtKB-KW"/>
</dbReference>
<proteinExistence type="predicted"/>
<dbReference type="PROSITE" id="PS51194">
    <property type="entry name" value="HELICASE_CTER"/>
    <property type="match status" value="1"/>
</dbReference>
<dbReference type="EMBL" id="QFOT01000012">
    <property type="protein sequence ID" value="PZP56903.1"/>
    <property type="molecule type" value="Genomic_DNA"/>
</dbReference>
<keyword evidence="3 7" id="KW-0347">Helicase</keyword>
<evidence type="ECO:0000256" key="1">
    <source>
        <dbReference type="ARBA" id="ARBA00022741"/>
    </source>
</evidence>
<evidence type="ECO:0000256" key="3">
    <source>
        <dbReference type="ARBA" id="ARBA00022806"/>
    </source>
</evidence>
<organism evidence="7 8">
    <name type="scientific">Micavibrio aeruginosavorus</name>
    <dbReference type="NCBI Taxonomy" id="349221"/>
    <lineage>
        <taxon>Bacteria</taxon>
        <taxon>Pseudomonadati</taxon>
        <taxon>Bdellovibrionota</taxon>
        <taxon>Bdellovibrionia</taxon>
        <taxon>Bdellovibrionales</taxon>
        <taxon>Pseudobdellovibrionaceae</taxon>
        <taxon>Micavibrio</taxon>
    </lineage>
</organism>